<name>A0A7T6Z378_9BACI</name>
<dbReference type="Proteomes" id="UP000595823">
    <property type="component" value="Chromosome"/>
</dbReference>
<feature type="region of interest" description="Disordered" evidence="1">
    <location>
        <begin position="1"/>
        <end position="40"/>
    </location>
</feature>
<dbReference type="AlphaFoldDB" id="A0A7T6Z378"/>
<sequence length="108" mass="11773">MSEETSLQAPLLAKERDSKQGNGDGALAYDGSGKAGRNGKHLQRAKSIMPIYQLRIGARYFVRGIEKSMSETKWLSLQANVPDVAKRTYTTLSSLTSLTKALESPKAT</sequence>
<dbReference type="KEGG" id="scia:HUG15_11615"/>
<dbReference type="EMBL" id="CP054705">
    <property type="protein sequence ID" value="QQK76140.1"/>
    <property type="molecule type" value="Genomic_DNA"/>
</dbReference>
<dbReference type="RefSeq" id="WP_200128763.1">
    <property type="nucleotide sequence ID" value="NZ_CP054705.1"/>
</dbReference>
<gene>
    <name evidence="2" type="ORF">HUG15_11615</name>
</gene>
<evidence type="ECO:0000313" key="2">
    <source>
        <dbReference type="EMBL" id="QQK76140.1"/>
    </source>
</evidence>
<evidence type="ECO:0000256" key="1">
    <source>
        <dbReference type="SAM" id="MobiDB-lite"/>
    </source>
</evidence>
<evidence type="ECO:0000313" key="3">
    <source>
        <dbReference type="Proteomes" id="UP000595823"/>
    </source>
</evidence>
<keyword evidence="3" id="KW-1185">Reference proteome</keyword>
<proteinExistence type="predicted"/>
<accession>A0A7T6Z378</accession>
<protein>
    <submittedName>
        <fullName evidence="2">Uncharacterized protein</fullName>
    </submittedName>
</protein>
<reference evidence="2 3" key="1">
    <citation type="submission" date="2020-06" db="EMBL/GenBank/DDBJ databases">
        <title>Genomic analysis of Salicibibacter sp. NKC5-3.</title>
        <authorList>
            <person name="Oh Y.J."/>
        </authorList>
    </citation>
    <scope>NUCLEOTIDE SEQUENCE [LARGE SCALE GENOMIC DNA]</scope>
    <source>
        <strain evidence="2 3">NKC5-3</strain>
    </source>
</reference>
<organism evidence="2 3">
    <name type="scientific">Salicibibacter cibarius</name>
    <dbReference type="NCBI Taxonomy" id="2743000"/>
    <lineage>
        <taxon>Bacteria</taxon>
        <taxon>Bacillati</taxon>
        <taxon>Bacillota</taxon>
        <taxon>Bacilli</taxon>
        <taxon>Bacillales</taxon>
        <taxon>Bacillaceae</taxon>
        <taxon>Salicibibacter</taxon>
    </lineage>
</organism>